<dbReference type="AlphaFoldDB" id="A0A9D2WMJ3"/>
<organism evidence="1 2">
    <name type="scientific">Sporotomaculum syntrophicum</name>
    <dbReference type="NCBI Taxonomy" id="182264"/>
    <lineage>
        <taxon>Bacteria</taxon>
        <taxon>Bacillati</taxon>
        <taxon>Bacillota</taxon>
        <taxon>Clostridia</taxon>
        <taxon>Eubacteriales</taxon>
        <taxon>Desulfallaceae</taxon>
        <taxon>Sporotomaculum</taxon>
    </lineage>
</organism>
<sequence>MKELIKEKAGSYFAQGNNCCQGVLMAANDVWHLEISRDVIDAAFFMREGMASGCSCGALVGMEMTLGLLLKKKGIPYQKEHAKALHDAFVKTFGSSCCRVLRKKQGLLERTTQKGCRRITAETAGILYDFITEIGGDPRR</sequence>
<dbReference type="Pfam" id="PF09719">
    <property type="entry name" value="C_GCAxxG_C_C"/>
    <property type="match status" value="1"/>
</dbReference>
<evidence type="ECO:0000313" key="1">
    <source>
        <dbReference type="EMBL" id="KAF1084024.1"/>
    </source>
</evidence>
<dbReference type="OrthoDB" id="190287at2"/>
<keyword evidence="2" id="KW-1185">Reference proteome</keyword>
<protein>
    <submittedName>
        <fullName evidence="1">Redox-active protein</fullName>
    </submittedName>
</protein>
<dbReference type="Proteomes" id="UP000798488">
    <property type="component" value="Unassembled WGS sequence"/>
</dbReference>
<reference evidence="1" key="1">
    <citation type="submission" date="2016-02" db="EMBL/GenBank/DDBJ databases">
        <title>Draft Genome Sequence of Sporotomaculum syntrophicum Strain FB, a Syntrophic Benzoate Degrader.</title>
        <authorList>
            <person name="Nobu M.K."/>
            <person name="Narihiro T."/>
            <person name="Qiu Y.-L."/>
            <person name="Ohashi A."/>
            <person name="Liu W.-T."/>
            <person name="Yuji S."/>
        </authorList>
    </citation>
    <scope>NUCLEOTIDE SEQUENCE</scope>
    <source>
        <strain evidence="1">FB</strain>
    </source>
</reference>
<proteinExistence type="predicted"/>
<accession>A0A9D2WMJ3</accession>
<comment type="caution">
    <text evidence="1">The sequence shown here is derived from an EMBL/GenBank/DDBJ whole genome shotgun (WGS) entry which is preliminary data.</text>
</comment>
<name>A0A9D2WMJ3_9FIRM</name>
<dbReference type="EMBL" id="LSRS01000008">
    <property type="protein sequence ID" value="KAF1084024.1"/>
    <property type="molecule type" value="Genomic_DNA"/>
</dbReference>
<evidence type="ECO:0000313" key="2">
    <source>
        <dbReference type="Proteomes" id="UP000798488"/>
    </source>
</evidence>
<gene>
    <name evidence="1" type="ORF">SPSYN_02936</name>
</gene>
<dbReference type="RefSeq" id="WP_161823194.1">
    <property type="nucleotide sequence ID" value="NZ_LSRS01000008.1"/>
</dbReference>
<dbReference type="NCBIfam" id="TIGR01909">
    <property type="entry name" value="C_GCAxxG_C_C"/>
    <property type="match status" value="1"/>
</dbReference>
<dbReference type="InterPro" id="IPR010181">
    <property type="entry name" value="CGCAxxGCC_motif"/>
</dbReference>